<organism evidence="6 7">
    <name type="scientific">candidate division MSBL1 archaeon SCGC-AAA259A05</name>
    <dbReference type="NCBI Taxonomy" id="1698259"/>
    <lineage>
        <taxon>Archaea</taxon>
        <taxon>Methanobacteriati</taxon>
        <taxon>Methanobacteriota</taxon>
        <taxon>candidate division MSBL1</taxon>
    </lineage>
</organism>
<dbReference type="Gene3D" id="3.40.50.300">
    <property type="entry name" value="P-loop containing nucleotide triphosphate hydrolases"/>
    <property type="match status" value="1"/>
</dbReference>
<proteinExistence type="inferred from homology"/>
<sequence length="324" mass="36666">MATLPAAYDEWGLRKEEFPVTVYYPHGLQEKYKDQQNYFHEGFKLYPSELSVTDWLFLLDIKDTQAQAGALNEIIEKAKDEYGKFYSIRDMVSKLEKSEIKENVKEALRRKLKKADSWGIFSEEGEEVEDIVKGGEFVVLDLSGAGELPWNVRTTLTAILVRKLYSKRSFARSVEEVAKVENKDFSAKIPLIWLFIDEAHIFAPAGQKTAATEPLVEWVRQGRRPGLSIVMATQQPGALDNRLLSQCDTLIVHRITAGQDSKAVGSRISEIHGSKSISAYMKNLPKEPGYALIMNDKTEELVPVKIRPRKSWHGGGSAKLEEYI</sequence>
<dbReference type="Proteomes" id="UP000070163">
    <property type="component" value="Unassembled WGS sequence"/>
</dbReference>
<comment type="caution">
    <text evidence="6">The sequence shown here is derived from an EMBL/GenBank/DDBJ whole genome shotgun (WGS) entry which is preliminary data.</text>
</comment>
<name>A0A133U4T9_9EURY</name>
<feature type="domain" description="Helicase HerA central" evidence="5">
    <location>
        <begin position="29"/>
        <end position="147"/>
    </location>
</feature>
<protein>
    <recommendedName>
        <fullName evidence="5">Helicase HerA central domain-containing protein</fullName>
    </recommendedName>
</protein>
<gene>
    <name evidence="6" type="ORF">AKJ57_05685</name>
</gene>
<evidence type="ECO:0000256" key="4">
    <source>
        <dbReference type="ARBA" id="ARBA00048988"/>
    </source>
</evidence>
<evidence type="ECO:0000259" key="5">
    <source>
        <dbReference type="Pfam" id="PF01935"/>
    </source>
</evidence>
<dbReference type="InterPro" id="IPR027417">
    <property type="entry name" value="P-loop_NTPase"/>
</dbReference>
<reference evidence="6 7" key="1">
    <citation type="journal article" date="2016" name="Sci. Rep.">
        <title>Metabolic traits of an uncultured archaeal lineage -MSBL1- from brine pools of the Red Sea.</title>
        <authorList>
            <person name="Mwirichia R."/>
            <person name="Alam I."/>
            <person name="Rashid M."/>
            <person name="Vinu M."/>
            <person name="Ba-Alawi W."/>
            <person name="Anthony Kamau A."/>
            <person name="Kamanda Ngugi D."/>
            <person name="Goker M."/>
            <person name="Klenk H.P."/>
            <person name="Bajic V."/>
            <person name="Stingl U."/>
        </authorList>
    </citation>
    <scope>NUCLEOTIDE SEQUENCE [LARGE SCALE GENOMIC DNA]</scope>
    <source>
        <strain evidence="6">SCGC-AAA259A05</strain>
    </source>
</reference>
<dbReference type="AlphaFoldDB" id="A0A133U4T9"/>
<dbReference type="EMBL" id="LHXJ01000091">
    <property type="protein sequence ID" value="KXA89210.1"/>
    <property type="molecule type" value="Genomic_DNA"/>
</dbReference>
<accession>A0A133U4T9</accession>
<evidence type="ECO:0000256" key="3">
    <source>
        <dbReference type="ARBA" id="ARBA00048954"/>
    </source>
</evidence>
<dbReference type="InterPro" id="IPR008571">
    <property type="entry name" value="HerA-like"/>
</dbReference>
<keyword evidence="7" id="KW-1185">Reference proteome</keyword>
<evidence type="ECO:0000313" key="7">
    <source>
        <dbReference type="Proteomes" id="UP000070163"/>
    </source>
</evidence>
<dbReference type="GO" id="GO:0043138">
    <property type="term" value="F:3'-5' DNA helicase activity"/>
    <property type="evidence" value="ECO:0007669"/>
    <property type="project" value="UniProtKB-EC"/>
</dbReference>
<comment type="catalytic activity">
    <reaction evidence="3">
        <text>ATP + H2O = ADP + phosphate + H(+)</text>
        <dbReference type="Rhea" id="RHEA:13065"/>
        <dbReference type="ChEBI" id="CHEBI:15377"/>
        <dbReference type="ChEBI" id="CHEBI:15378"/>
        <dbReference type="ChEBI" id="CHEBI:30616"/>
        <dbReference type="ChEBI" id="CHEBI:43474"/>
        <dbReference type="ChEBI" id="CHEBI:456216"/>
        <dbReference type="EC" id="5.6.2.3"/>
    </reaction>
</comment>
<dbReference type="GO" id="GO:0043139">
    <property type="term" value="F:5'-3' DNA helicase activity"/>
    <property type="evidence" value="ECO:0007669"/>
    <property type="project" value="UniProtKB-EC"/>
</dbReference>
<evidence type="ECO:0000256" key="1">
    <source>
        <dbReference type="ARBA" id="ARBA00007816"/>
    </source>
</evidence>
<dbReference type="Pfam" id="PF01935">
    <property type="entry name" value="DUF87"/>
    <property type="match status" value="1"/>
</dbReference>
<comment type="catalytic activity">
    <reaction evidence="2">
        <text>Couples ATP hydrolysis with the unwinding of duplex DNA by translocating in the 3'-5' direction.</text>
        <dbReference type="EC" id="5.6.2.4"/>
    </reaction>
</comment>
<dbReference type="InterPro" id="IPR002789">
    <property type="entry name" value="HerA_central"/>
</dbReference>
<comment type="similarity">
    <text evidence="1">Belongs to the HerA family.</text>
</comment>
<evidence type="ECO:0000313" key="6">
    <source>
        <dbReference type="EMBL" id="KXA89210.1"/>
    </source>
</evidence>
<evidence type="ECO:0000256" key="2">
    <source>
        <dbReference type="ARBA" id="ARBA00034617"/>
    </source>
</evidence>
<dbReference type="SUPFAM" id="SSF52540">
    <property type="entry name" value="P-loop containing nucleoside triphosphate hydrolases"/>
    <property type="match status" value="1"/>
</dbReference>
<comment type="catalytic activity">
    <reaction evidence="4">
        <text>ATP + H2O = ADP + phosphate + H(+)</text>
        <dbReference type="Rhea" id="RHEA:13065"/>
        <dbReference type="ChEBI" id="CHEBI:15377"/>
        <dbReference type="ChEBI" id="CHEBI:15378"/>
        <dbReference type="ChEBI" id="CHEBI:30616"/>
        <dbReference type="ChEBI" id="CHEBI:43474"/>
        <dbReference type="ChEBI" id="CHEBI:456216"/>
        <dbReference type="EC" id="5.6.2.4"/>
    </reaction>
</comment>
<dbReference type="PANTHER" id="PTHR42957">
    <property type="entry name" value="HELICASE MJ1565-RELATED"/>
    <property type="match status" value="1"/>
</dbReference>
<dbReference type="PANTHER" id="PTHR42957:SF1">
    <property type="entry name" value="HELICASE MJ1565-RELATED"/>
    <property type="match status" value="1"/>
</dbReference>